<accession>A0A9X4KLK2</accession>
<dbReference type="InterPro" id="IPR051450">
    <property type="entry name" value="Gfo/Idh/MocA_Oxidoreductases"/>
</dbReference>
<keyword evidence="5" id="KW-1185">Reference proteome</keyword>
<dbReference type="InterPro" id="IPR036291">
    <property type="entry name" value="NAD(P)-bd_dom_sf"/>
</dbReference>
<dbReference type="GO" id="GO:0000166">
    <property type="term" value="F:nucleotide binding"/>
    <property type="evidence" value="ECO:0007669"/>
    <property type="project" value="InterPro"/>
</dbReference>
<organism evidence="4 5">
    <name type="scientific">Cohnella ginsengisoli</name>
    <dbReference type="NCBI Taxonomy" id="425004"/>
    <lineage>
        <taxon>Bacteria</taxon>
        <taxon>Bacillati</taxon>
        <taxon>Bacillota</taxon>
        <taxon>Bacilli</taxon>
        <taxon>Bacillales</taxon>
        <taxon>Paenibacillaceae</taxon>
        <taxon>Cohnella</taxon>
    </lineage>
</organism>
<name>A0A9X4KLK2_9BACL</name>
<sequence>MVYRVAVVGGGAIAESHLEAIARMEQVQSAAVADLVGERAEALAGKYGAAPYTDYREMIVRERPDIAIVTLPHYLHKEAAMFCLAQGCHVLLEKPMALDVEECDEIVEAARRSGSALLVGHTQHYIPENRAAKRIIEEGSLGRLVMVNDVRNVYYFREDRPSWFFKQSLAGGGILMNLGSHSIDKITWLAGSEVDKVSASVSGQGRRAISREAAWRFCACEAACRLRSRCRATRDMRGTRPSSSSRMACCGSRRAKRSGSAAAGTTSGWRRRRRSRLSSCSSRT</sequence>
<evidence type="ECO:0000259" key="2">
    <source>
        <dbReference type="Pfam" id="PF01408"/>
    </source>
</evidence>
<reference evidence="4 5" key="1">
    <citation type="submission" date="2022-10" db="EMBL/GenBank/DDBJ databases">
        <title>Comparative genomic analysis of Cohnella hashimotonis sp. nov., isolated from the International Space Station.</title>
        <authorList>
            <person name="Simpson A."/>
            <person name="Venkateswaran K."/>
        </authorList>
    </citation>
    <scope>NUCLEOTIDE SEQUENCE [LARGE SCALE GENOMIC DNA]</scope>
    <source>
        <strain evidence="4 5">DSM 18997</strain>
    </source>
</reference>
<dbReference type="Proteomes" id="UP001153387">
    <property type="component" value="Unassembled WGS sequence"/>
</dbReference>
<feature type="compositionally biased region" description="Low complexity" evidence="1">
    <location>
        <begin position="258"/>
        <end position="268"/>
    </location>
</feature>
<dbReference type="Pfam" id="PF01408">
    <property type="entry name" value="GFO_IDH_MocA"/>
    <property type="match status" value="1"/>
</dbReference>
<dbReference type="SUPFAM" id="SSF51735">
    <property type="entry name" value="NAD(P)-binding Rossmann-fold domains"/>
    <property type="match status" value="1"/>
</dbReference>
<dbReference type="Pfam" id="PF22725">
    <property type="entry name" value="GFO_IDH_MocA_C3"/>
    <property type="match status" value="1"/>
</dbReference>
<dbReference type="PANTHER" id="PTHR43377:SF8">
    <property type="entry name" value="BLR3664 PROTEIN"/>
    <property type="match status" value="1"/>
</dbReference>
<evidence type="ECO:0000259" key="3">
    <source>
        <dbReference type="Pfam" id="PF22725"/>
    </source>
</evidence>
<feature type="domain" description="GFO/IDH/MocA-like oxidoreductase" evidence="3">
    <location>
        <begin position="130"/>
        <end position="205"/>
    </location>
</feature>
<dbReference type="AlphaFoldDB" id="A0A9X4KLK2"/>
<dbReference type="RefSeq" id="WP_277567907.1">
    <property type="nucleotide sequence ID" value="NZ_JAPDHZ010000006.1"/>
</dbReference>
<dbReference type="Gene3D" id="3.40.50.720">
    <property type="entry name" value="NAD(P)-binding Rossmann-like Domain"/>
    <property type="match status" value="1"/>
</dbReference>
<feature type="domain" description="Gfo/Idh/MocA-like oxidoreductase N-terminal" evidence="2">
    <location>
        <begin position="4"/>
        <end position="121"/>
    </location>
</feature>
<proteinExistence type="predicted"/>
<evidence type="ECO:0000313" key="4">
    <source>
        <dbReference type="EMBL" id="MDG0794140.1"/>
    </source>
</evidence>
<protein>
    <submittedName>
        <fullName evidence="4">Gfo/Idh/MocA family oxidoreductase</fullName>
    </submittedName>
</protein>
<dbReference type="PANTHER" id="PTHR43377">
    <property type="entry name" value="BILIVERDIN REDUCTASE A"/>
    <property type="match status" value="1"/>
</dbReference>
<evidence type="ECO:0000256" key="1">
    <source>
        <dbReference type="SAM" id="MobiDB-lite"/>
    </source>
</evidence>
<dbReference type="EMBL" id="JAPDHZ010000006">
    <property type="protein sequence ID" value="MDG0794140.1"/>
    <property type="molecule type" value="Genomic_DNA"/>
</dbReference>
<dbReference type="SUPFAM" id="SSF55347">
    <property type="entry name" value="Glyceraldehyde-3-phosphate dehydrogenase-like, C-terminal domain"/>
    <property type="match status" value="1"/>
</dbReference>
<gene>
    <name evidence="4" type="ORF">OMP38_27385</name>
</gene>
<feature type="region of interest" description="Disordered" evidence="1">
    <location>
        <begin position="235"/>
        <end position="284"/>
    </location>
</feature>
<comment type="caution">
    <text evidence="4">The sequence shown here is derived from an EMBL/GenBank/DDBJ whole genome shotgun (WGS) entry which is preliminary data.</text>
</comment>
<dbReference type="InterPro" id="IPR000683">
    <property type="entry name" value="Gfo/Idh/MocA-like_OxRdtase_N"/>
</dbReference>
<dbReference type="Gene3D" id="3.30.360.10">
    <property type="entry name" value="Dihydrodipicolinate Reductase, domain 2"/>
    <property type="match status" value="1"/>
</dbReference>
<evidence type="ECO:0000313" key="5">
    <source>
        <dbReference type="Proteomes" id="UP001153387"/>
    </source>
</evidence>
<dbReference type="InterPro" id="IPR055170">
    <property type="entry name" value="GFO_IDH_MocA-like_dom"/>
</dbReference>